<evidence type="ECO:0000313" key="18">
    <source>
        <dbReference type="EMBL" id="GAL82836.1"/>
    </source>
</evidence>
<comment type="similarity">
    <text evidence="3 15">Belongs to the galactose-1-phosphate uridylyltransferase type 1 family.</text>
</comment>
<dbReference type="PANTHER" id="PTHR11943:SF1">
    <property type="entry name" value="GALACTOSE-1-PHOSPHATE URIDYLYLTRANSFERASE"/>
    <property type="match status" value="1"/>
</dbReference>
<keyword evidence="6 15" id="KW-0808">Transferase</keyword>
<dbReference type="UniPathway" id="UPA00214"/>
<dbReference type="OrthoDB" id="9769064at2"/>
<evidence type="ECO:0000256" key="1">
    <source>
        <dbReference type="ARBA" id="ARBA00001107"/>
    </source>
</evidence>
<gene>
    <name evidence="18" type="ORF">MYP_62</name>
</gene>
<keyword evidence="9 14" id="KW-0862">Zinc</keyword>
<dbReference type="STRING" id="153721.MYP_62"/>
<dbReference type="PANTHER" id="PTHR11943">
    <property type="entry name" value="GALACTOSE-1-PHOSPHATE URIDYLYLTRANSFERASE"/>
    <property type="match status" value="1"/>
</dbReference>
<evidence type="ECO:0000256" key="6">
    <source>
        <dbReference type="ARBA" id="ARBA00022679"/>
    </source>
</evidence>
<evidence type="ECO:0000256" key="2">
    <source>
        <dbReference type="ARBA" id="ARBA00004947"/>
    </source>
</evidence>
<dbReference type="GO" id="GO:0005737">
    <property type="term" value="C:cytoplasm"/>
    <property type="evidence" value="ECO:0007669"/>
    <property type="project" value="TreeGrafter"/>
</dbReference>
<dbReference type="Pfam" id="PF02744">
    <property type="entry name" value="GalP_UDP_tr_C"/>
    <property type="match status" value="1"/>
</dbReference>
<feature type="binding site" evidence="14">
    <location>
        <position position="139"/>
    </location>
    <ligand>
        <name>Zn(2+)</name>
        <dbReference type="ChEBI" id="CHEBI:29105"/>
    </ligand>
</feature>
<comment type="catalytic activity">
    <reaction evidence="1 15">
        <text>alpha-D-galactose 1-phosphate + UDP-alpha-D-glucose = alpha-D-glucose 1-phosphate + UDP-alpha-D-galactose</text>
        <dbReference type="Rhea" id="RHEA:13989"/>
        <dbReference type="ChEBI" id="CHEBI:58336"/>
        <dbReference type="ChEBI" id="CHEBI:58601"/>
        <dbReference type="ChEBI" id="CHEBI:58885"/>
        <dbReference type="ChEBI" id="CHEBI:66914"/>
        <dbReference type="EC" id="2.7.7.12"/>
    </reaction>
</comment>
<evidence type="ECO:0000256" key="11">
    <source>
        <dbReference type="ARBA" id="ARBA00023277"/>
    </source>
</evidence>
<evidence type="ECO:0000256" key="4">
    <source>
        <dbReference type="ARBA" id="ARBA00012384"/>
    </source>
</evidence>
<feature type="binding site" evidence="14">
    <location>
        <position position="30"/>
    </location>
    <ligand>
        <name>Zn(2+)</name>
        <dbReference type="ChEBI" id="CHEBI:29105"/>
    </ligand>
</feature>
<organism evidence="18 19">
    <name type="scientific">Sporocytophaga myxococcoides</name>
    <dbReference type="NCBI Taxonomy" id="153721"/>
    <lineage>
        <taxon>Bacteria</taxon>
        <taxon>Pseudomonadati</taxon>
        <taxon>Bacteroidota</taxon>
        <taxon>Cytophagia</taxon>
        <taxon>Cytophagales</taxon>
        <taxon>Cytophagaceae</taxon>
        <taxon>Sporocytophaga</taxon>
    </lineage>
</organism>
<dbReference type="GO" id="GO:0033499">
    <property type="term" value="P:galactose catabolic process via UDP-galactose, Leloir pathway"/>
    <property type="evidence" value="ECO:0007669"/>
    <property type="project" value="TreeGrafter"/>
</dbReference>
<evidence type="ECO:0000256" key="10">
    <source>
        <dbReference type="ARBA" id="ARBA00023144"/>
    </source>
</evidence>
<feature type="domain" description="Galactose-1-phosphate uridyl transferase C-terminal" evidence="17">
    <location>
        <begin position="158"/>
        <end position="317"/>
    </location>
</feature>
<evidence type="ECO:0000256" key="13">
    <source>
        <dbReference type="PIRSR" id="PIRSR000808-1"/>
    </source>
</evidence>
<comment type="caution">
    <text evidence="18">The sequence shown here is derived from an EMBL/GenBank/DDBJ whole genome shotgun (WGS) entry which is preliminary data.</text>
</comment>
<feature type="binding site" evidence="14">
    <location>
        <position position="88"/>
    </location>
    <ligand>
        <name>Zn(2+)</name>
        <dbReference type="ChEBI" id="CHEBI:29105"/>
    </ligand>
</feature>
<feature type="active site" description="Tele-UMP-histidine intermediate" evidence="13">
    <location>
        <position position="141"/>
    </location>
</feature>
<dbReference type="InterPro" id="IPR001937">
    <property type="entry name" value="GalP_UDPtransf1"/>
</dbReference>
<evidence type="ECO:0000313" key="19">
    <source>
        <dbReference type="Proteomes" id="UP000030185"/>
    </source>
</evidence>
<comment type="cofactor">
    <cofactor evidence="14">
        <name>Zn(2+)</name>
        <dbReference type="ChEBI" id="CHEBI:29105"/>
    </cofactor>
    <text evidence="14">Binds 1 zinc ion per subunit.</text>
</comment>
<dbReference type="EC" id="2.7.7.12" evidence="4 12"/>
<evidence type="ECO:0000256" key="14">
    <source>
        <dbReference type="PIRSR" id="PIRSR000808-3"/>
    </source>
</evidence>
<evidence type="ECO:0000256" key="8">
    <source>
        <dbReference type="ARBA" id="ARBA00022723"/>
    </source>
</evidence>
<dbReference type="EMBL" id="BBLT01000001">
    <property type="protein sequence ID" value="GAL82836.1"/>
    <property type="molecule type" value="Genomic_DNA"/>
</dbReference>
<name>A0A098L891_9BACT</name>
<reference evidence="18 19" key="1">
    <citation type="submission" date="2014-09" db="EMBL/GenBank/DDBJ databases">
        <title>Sporocytophaga myxococcoides PG-01 genome sequencing.</title>
        <authorList>
            <person name="Liu L."/>
            <person name="Gao P.J."/>
            <person name="Chen G.J."/>
            <person name="Wang L.S."/>
        </authorList>
    </citation>
    <scope>NUCLEOTIDE SEQUENCE [LARGE SCALE GENOMIC DNA]</scope>
    <source>
        <strain evidence="18 19">PG-01</strain>
    </source>
</reference>
<protein>
    <recommendedName>
        <fullName evidence="5 12">Galactose-1-phosphate uridylyltransferase</fullName>
        <ecNumber evidence="4 12">2.7.7.12</ecNumber>
    </recommendedName>
</protein>
<dbReference type="PROSITE" id="PS00117">
    <property type="entry name" value="GAL_P_UDP_TRANSF_I"/>
    <property type="match status" value="1"/>
</dbReference>
<feature type="binding site" evidence="14">
    <location>
        <position position="33"/>
    </location>
    <ligand>
        <name>Zn(2+)</name>
        <dbReference type="ChEBI" id="CHEBI:29105"/>
    </ligand>
</feature>
<dbReference type="RefSeq" id="WP_045456926.1">
    <property type="nucleotide sequence ID" value="NZ_BBLT01000001.1"/>
</dbReference>
<dbReference type="GO" id="GO:0008108">
    <property type="term" value="F:UDP-glucose:hexose-1-phosphate uridylyltransferase activity"/>
    <property type="evidence" value="ECO:0007669"/>
    <property type="project" value="UniProtKB-UniRule"/>
</dbReference>
<feature type="domain" description="Galactose-1-phosphate uridyl transferase N-terminal" evidence="16">
    <location>
        <begin position="3"/>
        <end position="151"/>
    </location>
</feature>
<dbReference type="PIRSF" id="PIRSF000808">
    <property type="entry name" value="GalT"/>
    <property type="match status" value="1"/>
</dbReference>
<dbReference type="NCBIfam" id="TIGR00209">
    <property type="entry name" value="galT_1"/>
    <property type="match status" value="1"/>
</dbReference>
<sequence length="326" mass="37634">MNHLRWNPLLKTYTLIATNRTERPIFPDECPFCPGSGKIKETYDVLSLPNEFPVLSPKFNAPIQETESLFKSGSSNGQCEVILYSPDHFATLYDLENQHIEKLIKLWRDRCNEMSKDHSIRYIHIFENRGQEVGSSIHHPHGQIYGYPFIPLKLKTELDSCKEHFLQTNKNLILELNEQEERDQKRIITSNNSFLAYIPYFSEHPLGVFISSRRQKNFLADFTNEEITDLATILKDVTGALDAVYKKPLPYTMSIHQAPIHSKEYSDCKNYYSLHIEFSPVLKDASNVKFHGGSEMGAWANISSQLAEESAKVLRDAFRIFKKAER</sequence>
<dbReference type="Pfam" id="PF01087">
    <property type="entry name" value="GalP_UDP_transf"/>
    <property type="match status" value="1"/>
</dbReference>
<dbReference type="InterPro" id="IPR036265">
    <property type="entry name" value="HIT-like_sf"/>
</dbReference>
<dbReference type="eggNOG" id="COG1085">
    <property type="taxonomic scope" value="Bacteria"/>
</dbReference>
<dbReference type="InterPro" id="IPR019779">
    <property type="entry name" value="GalP_UDPtransf1_His-AS"/>
</dbReference>
<dbReference type="AlphaFoldDB" id="A0A098L891"/>
<dbReference type="Proteomes" id="UP000030185">
    <property type="component" value="Unassembled WGS sequence"/>
</dbReference>
<evidence type="ECO:0000256" key="9">
    <source>
        <dbReference type="ARBA" id="ARBA00022833"/>
    </source>
</evidence>
<keyword evidence="7 15" id="KW-0548">Nucleotidyltransferase</keyword>
<dbReference type="Gene3D" id="3.30.428.10">
    <property type="entry name" value="HIT-like"/>
    <property type="match status" value="2"/>
</dbReference>
<evidence type="ECO:0000259" key="16">
    <source>
        <dbReference type="Pfam" id="PF01087"/>
    </source>
</evidence>
<dbReference type="GO" id="GO:0008270">
    <property type="term" value="F:zinc ion binding"/>
    <property type="evidence" value="ECO:0007669"/>
    <property type="project" value="InterPro"/>
</dbReference>
<evidence type="ECO:0000256" key="3">
    <source>
        <dbReference type="ARBA" id="ARBA00010951"/>
    </source>
</evidence>
<dbReference type="InterPro" id="IPR005850">
    <property type="entry name" value="GalP_Utransf_C"/>
</dbReference>
<evidence type="ECO:0000256" key="15">
    <source>
        <dbReference type="RuleBase" id="RU000506"/>
    </source>
</evidence>
<keyword evidence="19" id="KW-1185">Reference proteome</keyword>
<keyword evidence="8 14" id="KW-0479">Metal-binding</keyword>
<comment type="pathway">
    <text evidence="2 15">Carbohydrate metabolism; galactose metabolism.</text>
</comment>
<dbReference type="SUPFAM" id="SSF54197">
    <property type="entry name" value="HIT-like"/>
    <property type="match status" value="2"/>
</dbReference>
<proteinExistence type="inferred from homology"/>
<evidence type="ECO:0000259" key="17">
    <source>
        <dbReference type="Pfam" id="PF02744"/>
    </source>
</evidence>
<evidence type="ECO:0000256" key="5">
    <source>
        <dbReference type="ARBA" id="ARBA00016340"/>
    </source>
</evidence>
<evidence type="ECO:0000256" key="7">
    <source>
        <dbReference type="ARBA" id="ARBA00022695"/>
    </source>
</evidence>
<keyword evidence="10 15" id="KW-0299">Galactose metabolism</keyword>
<keyword evidence="11 15" id="KW-0119">Carbohydrate metabolism</keyword>
<accession>A0A098L891</accession>
<evidence type="ECO:0000256" key="12">
    <source>
        <dbReference type="NCBIfam" id="TIGR00209"/>
    </source>
</evidence>
<dbReference type="InterPro" id="IPR005849">
    <property type="entry name" value="GalP_Utransf_N"/>
</dbReference>